<reference evidence="1" key="1">
    <citation type="submission" date="2022-02" db="EMBL/GenBank/DDBJ databases">
        <title>Plant Genome Project.</title>
        <authorList>
            <person name="Zhang R.-G."/>
        </authorList>
    </citation>
    <scope>NUCLEOTIDE SEQUENCE</scope>
    <source>
        <strain evidence="1">AT1</strain>
    </source>
</reference>
<sequence length="409" mass="46164">MNSKLLSDNCRKYDEAVLKIIQSYEEESKSFIVGDRQLKLTKEHVKIIFGISCGEVEMVETNVKKESVALAKRLEMKEARLSAPAMKQKIKELASSEKEQDVEDVVRLLCLYLCVTLFFSNQGTTVNWSYVQHMEDLDKVKKYDWAEAIRKYLLMSVHNNHRELKGLRGSTVLLLYWLCEHTKLVEVKNPNAIPRVVKWKISDLRKSLKDFERLNQLPGDKVNHTEVQETVEERKIFDEIFGDHGDEQGEAKVTEVEPTIGVVHGGEQIGVCGEEEGEKGGVQVSKDDGDEQGQVSEDHRGEQREAKVTEVEPAIGVVQISKDDMGEMDVEAERVQGLDDFNSPIYRSYETDSGSTLVPNTLGQMSSPNTTPSASLDMICGTIVEQGKKEANALIDELKNKIEKLEEEK</sequence>
<dbReference type="EMBL" id="CM046390">
    <property type="protein sequence ID" value="KAI8562468.1"/>
    <property type="molecule type" value="Genomic_DNA"/>
</dbReference>
<protein>
    <submittedName>
        <fullName evidence="1">Uncharacterized protein</fullName>
    </submittedName>
</protein>
<gene>
    <name evidence="1" type="ORF">RHMOL_Rhmol03G0039300</name>
</gene>
<evidence type="ECO:0000313" key="1">
    <source>
        <dbReference type="EMBL" id="KAI8562468.1"/>
    </source>
</evidence>
<accession>A0ACC0PCI4</accession>
<keyword evidence="2" id="KW-1185">Reference proteome</keyword>
<comment type="caution">
    <text evidence="1">The sequence shown here is derived from an EMBL/GenBank/DDBJ whole genome shotgun (WGS) entry which is preliminary data.</text>
</comment>
<name>A0ACC0PCI4_RHOML</name>
<evidence type="ECO:0000313" key="2">
    <source>
        <dbReference type="Proteomes" id="UP001062846"/>
    </source>
</evidence>
<dbReference type="Proteomes" id="UP001062846">
    <property type="component" value="Chromosome 3"/>
</dbReference>
<proteinExistence type="predicted"/>
<organism evidence="1 2">
    <name type="scientific">Rhododendron molle</name>
    <name type="common">Chinese azalea</name>
    <name type="synonym">Azalea mollis</name>
    <dbReference type="NCBI Taxonomy" id="49168"/>
    <lineage>
        <taxon>Eukaryota</taxon>
        <taxon>Viridiplantae</taxon>
        <taxon>Streptophyta</taxon>
        <taxon>Embryophyta</taxon>
        <taxon>Tracheophyta</taxon>
        <taxon>Spermatophyta</taxon>
        <taxon>Magnoliopsida</taxon>
        <taxon>eudicotyledons</taxon>
        <taxon>Gunneridae</taxon>
        <taxon>Pentapetalae</taxon>
        <taxon>asterids</taxon>
        <taxon>Ericales</taxon>
        <taxon>Ericaceae</taxon>
        <taxon>Ericoideae</taxon>
        <taxon>Rhodoreae</taxon>
        <taxon>Rhododendron</taxon>
    </lineage>
</organism>